<comment type="caution">
    <text evidence="1">The sequence shown here is derived from an EMBL/GenBank/DDBJ whole genome shotgun (WGS) entry which is preliminary data.</text>
</comment>
<protein>
    <submittedName>
        <fullName evidence="1">CRISPR-associated protein Csx16</fullName>
    </submittedName>
</protein>
<organism evidence="1 2">
    <name type="scientific">Candidatus Accumulibacter phosphatis</name>
    <dbReference type="NCBI Taxonomy" id="327160"/>
    <lineage>
        <taxon>Bacteria</taxon>
        <taxon>Pseudomonadati</taxon>
        <taxon>Pseudomonadota</taxon>
        <taxon>Betaproteobacteria</taxon>
        <taxon>Candidatus Accumulibacter</taxon>
    </lineage>
</organism>
<proteinExistence type="predicted"/>
<dbReference type="CDD" id="cd09743">
    <property type="entry name" value="Csx16_III-U"/>
    <property type="match status" value="1"/>
</dbReference>
<dbReference type="Pfam" id="PF09652">
    <property type="entry name" value="Cas_VVA1548"/>
    <property type="match status" value="1"/>
</dbReference>
<evidence type="ECO:0000313" key="2">
    <source>
        <dbReference type="Proteomes" id="UP000342300"/>
    </source>
</evidence>
<dbReference type="NCBIfam" id="TIGR02620">
    <property type="entry name" value="cas_VVA1548"/>
    <property type="match status" value="1"/>
</dbReference>
<dbReference type="InterPro" id="IPR013443">
    <property type="entry name" value="CRISPR-assoc_prot_Csx16"/>
</dbReference>
<name>A0A6A7RQ62_9PROT</name>
<accession>A0A6A7RQ62</accession>
<dbReference type="EMBL" id="PDHS01000008">
    <property type="protein sequence ID" value="MQM29072.1"/>
    <property type="molecule type" value="Genomic_DNA"/>
</dbReference>
<evidence type="ECO:0000313" key="1">
    <source>
        <dbReference type="EMBL" id="MQM29072.1"/>
    </source>
</evidence>
<reference evidence="1 2" key="1">
    <citation type="submission" date="2017-09" db="EMBL/GenBank/DDBJ databases">
        <title>Metagenomic Analysis Reveals Denitrifying Candidatus Accumulibacter and Flanking Population as a Source of N2O.</title>
        <authorList>
            <person name="Gao H."/>
            <person name="Mao Y."/>
            <person name="Zhao X."/>
            <person name="Liu W.-T."/>
            <person name="Zhang T."/>
            <person name="Wells G."/>
        </authorList>
    </citation>
    <scope>NUCLEOTIDE SEQUENCE [LARGE SCALE GENOMIC DNA]</scope>
    <source>
        <strain evidence="1">CANDO_2_IC</strain>
    </source>
</reference>
<dbReference type="Proteomes" id="UP000342300">
    <property type="component" value="Unassembled WGS sequence"/>
</dbReference>
<sequence length="98" mass="10759">MTIWFVSRHPGAVAWAQRQGIAVDRQLAHLDPQQVAAGDTVIGTLPINLAAEVCARGARYYHLTLRLPPALRGTELDADQLEQLGACIEAYLVERRSP</sequence>
<dbReference type="AlphaFoldDB" id="A0A6A7RQ62"/>
<gene>
    <name evidence="1" type="primary">csx16</name>
    <name evidence="1" type="ORF">CRU78_00370</name>
</gene>